<feature type="domain" description="ABC transporter" evidence="5">
    <location>
        <begin position="4"/>
        <end position="238"/>
    </location>
</feature>
<dbReference type="KEGG" id="hprf:HLPR_15850"/>
<dbReference type="PANTHER" id="PTHR42781">
    <property type="entry name" value="SPERMIDINE/PUTRESCINE IMPORT ATP-BINDING PROTEIN POTA"/>
    <property type="match status" value="1"/>
</dbReference>
<reference evidence="6 7" key="1">
    <citation type="submission" date="2023-08" db="EMBL/GenBank/DDBJ databases">
        <title>Helicovermis profunda gen. nov., sp. nov., a novel mesophilic, fermentative bacterium within the Bacillota from a deep-sea hydrothermal vent chimney.</title>
        <authorList>
            <person name="Miyazaki U."/>
            <person name="Mizutani D."/>
            <person name="Hashimoto Y."/>
            <person name="Tame A."/>
            <person name="Sawayama S."/>
            <person name="Miyazaki J."/>
            <person name="Takai K."/>
            <person name="Nakagawa S."/>
        </authorList>
    </citation>
    <scope>NUCLEOTIDE SEQUENCE [LARGE SCALE GENOMIC DNA]</scope>
    <source>
        <strain evidence="6 7">S502</strain>
    </source>
</reference>
<evidence type="ECO:0000256" key="3">
    <source>
        <dbReference type="ARBA" id="ARBA00022840"/>
    </source>
</evidence>
<dbReference type="InterPro" id="IPR003439">
    <property type="entry name" value="ABC_transporter-like_ATP-bd"/>
</dbReference>
<sequence length="278" mass="32021">MPIIEFINVEKAYINNDKIINNLNLKIYKGEFVTVLGESGCGKTTMLKMINKLISPNDGIVKVYGKDIKNWNTIDLRRSIGYVIQQIGLFPHMTVEKNINYVLNLLKIKDEYKRKTANELIELVGLDRSYLSRYPRELSGGQRQRVGVARALAADPDIILMDEPFGAVDEINRNSLQNEIIKIQKRLNKTIIFVTHDINEALKLGSRIILLNKGKIEQMGTKEDLIYKPNSEFVRNFFGIKGFKSMLDEKIMIELYEKVLNKHIDVEDVYDKIKEVTL</sequence>
<dbReference type="GO" id="GO:0015418">
    <property type="term" value="F:ABC-type quaternary ammonium compound transporting activity"/>
    <property type="evidence" value="ECO:0007669"/>
    <property type="project" value="UniProtKB-EC"/>
</dbReference>
<dbReference type="InterPro" id="IPR050093">
    <property type="entry name" value="ABC_SmlMolc_Importer"/>
</dbReference>
<evidence type="ECO:0000259" key="5">
    <source>
        <dbReference type="PROSITE" id="PS50893"/>
    </source>
</evidence>
<dbReference type="GO" id="GO:0005524">
    <property type="term" value="F:ATP binding"/>
    <property type="evidence" value="ECO:0007669"/>
    <property type="project" value="UniProtKB-KW"/>
</dbReference>
<dbReference type="PROSITE" id="PS50893">
    <property type="entry name" value="ABC_TRANSPORTER_2"/>
    <property type="match status" value="1"/>
</dbReference>
<dbReference type="Pfam" id="PF00005">
    <property type="entry name" value="ABC_tran"/>
    <property type="match status" value="1"/>
</dbReference>
<protein>
    <recommendedName>
        <fullName evidence="4">ABC-type quaternary amine transporter</fullName>
        <ecNumber evidence="4">7.6.2.9</ecNumber>
    </recommendedName>
</protein>
<accession>A0AAU9ED16</accession>
<organism evidence="6 7">
    <name type="scientific">Helicovermis profundi</name>
    <dbReference type="NCBI Taxonomy" id="3065157"/>
    <lineage>
        <taxon>Bacteria</taxon>
        <taxon>Bacillati</taxon>
        <taxon>Bacillota</taxon>
        <taxon>Clostridia</taxon>
        <taxon>Helicovermis</taxon>
    </lineage>
</organism>
<name>A0AAU9ED16_9FIRM</name>
<dbReference type="InterPro" id="IPR017871">
    <property type="entry name" value="ABC_transporter-like_CS"/>
</dbReference>
<dbReference type="EC" id="7.6.2.9" evidence="4"/>
<dbReference type="RefSeq" id="WP_338534907.1">
    <property type="nucleotide sequence ID" value="NZ_AP028654.1"/>
</dbReference>
<dbReference type="PROSITE" id="PS00211">
    <property type="entry name" value="ABC_TRANSPORTER_1"/>
    <property type="match status" value="1"/>
</dbReference>
<keyword evidence="3" id="KW-0067">ATP-binding</keyword>
<dbReference type="Proteomes" id="UP001321786">
    <property type="component" value="Chromosome"/>
</dbReference>
<evidence type="ECO:0000256" key="1">
    <source>
        <dbReference type="ARBA" id="ARBA00022448"/>
    </source>
</evidence>
<dbReference type="AlphaFoldDB" id="A0AAU9ED16"/>
<evidence type="ECO:0000313" key="7">
    <source>
        <dbReference type="Proteomes" id="UP001321786"/>
    </source>
</evidence>
<proteinExistence type="predicted"/>
<dbReference type="InterPro" id="IPR027417">
    <property type="entry name" value="P-loop_NTPase"/>
</dbReference>
<dbReference type="InterPro" id="IPR003593">
    <property type="entry name" value="AAA+_ATPase"/>
</dbReference>
<dbReference type="FunFam" id="3.40.50.300:FF:000425">
    <property type="entry name" value="Probable ABC transporter, ATP-binding subunit"/>
    <property type="match status" value="1"/>
</dbReference>
<dbReference type="SUPFAM" id="SSF52540">
    <property type="entry name" value="P-loop containing nucleoside triphosphate hydrolases"/>
    <property type="match status" value="1"/>
</dbReference>
<dbReference type="Gene3D" id="3.40.50.300">
    <property type="entry name" value="P-loop containing nucleotide triphosphate hydrolases"/>
    <property type="match status" value="1"/>
</dbReference>
<dbReference type="EMBL" id="AP028654">
    <property type="protein sequence ID" value="BEP29254.1"/>
    <property type="molecule type" value="Genomic_DNA"/>
</dbReference>
<evidence type="ECO:0000256" key="4">
    <source>
        <dbReference type="ARBA" id="ARBA00066388"/>
    </source>
</evidence>
<keyword evidence="2" id="KW-0547">Nucleotide-binding</keyword>
<keyword evidence="7" id="KW-1185">Reference proteome</keyword>
<dbReference type="SMART" id="SM00382">
    <property type="entry name" value="AAA"/>
    <property type="match status" value="1"/>
</dbReference>
<evidence type="ECO:0000256" key="2">
    <source>
        <dbReference type="ARBA" id="ARBA00022741"/>
    </source>
</evidence>
<dbReference type="GO" id="GO:0016887">
    <property type="term" value="F:ATP hydrolysis activity"/>
    <property type="evidence" value="ECO:0007669"/>
    <property type="project" value="InterPro"/>
</dbReference>
<gene>
    <name evidence="6" type="ORF">HLPR_15850</name>
</gene>
<dbReference type="PANTHER" id="PTHR42781:SF4">
    <property type="entry name" value="SPERMIDINE_PUTRESCINE IMPORT ATP-BINDING PROTEIN POTA"/>
    <property type="match status" value="1"/>
</dbReference>
<evidence type="ECO:0000313" key="6">
    <source>
        <dbReference type="EMBL" id="BEP29254.1"/>
    </source>
</evidence>
<keyword evidence="1" id="KW-0813">Transport</keyword>